<proteinExistence type="predicted"/>
<evidence type="ECO:0000313" key="1">
    <source>
        <dbReference type="EMBL" id="GAA1581135.1"/>
    </source>
</evidence>
<reference evidence="2" key="1">
    <citation type="journal article" date="2019" name="Int. J. Syst. Evol. Microbiol.">
        <title>The Global Catalogue of Microorganisms (GCM) 10K type strain sequencing project: providing services to taxonomists for standard genome sequencing and annotation.</title>
        <authorList>
            <consortium name="The Broad Institute Genomics Platform"/>
            <consortium name="The Broad Institute Genome Sequencing Center for Infectious Disease"/>
            <person name="Wu L."/>
            <person name="Ma J."/>
        </authorList>
    </citation>
    <scope>NUCLEOTIDE SEQUENCE [LARGE SCALE GENOMIC DNA]</scope>
    <source>
        <strain evidence="2">JCM 14969</strain>
    </source>
</reference>
<protein>
    <submittedName>
        <fullName evidence="1">Uncharacterized protein</fullName>
    </submittedName>
</protein>
<dbReference type="Proteomes" id="UP001500393">
    <property type="component" value="Unassembled WGS sequence"/>
</dbReference>
<gene>
    <name evidence="1" type="ORF">GCM10009789_38750</name>
</gene>
<evidence type="ECO:0000313" key="2">
    <source>
        <dbReference type="Proteomes" id="UP001500393"/>
    </source>
</evidence>
<comment type="caution">
    <text evidence="1">The sequence shown here is derived from an EMBL/GenBank/DDBJ whole genome shotgun (WGS) entry which is preliminary data.</text>
</comment>
<accession>A0ABP4PKX1</accession>
<keyword evidence="2" id="KW-1185">Reference proteome</keyword>
<organism evidence="1 2">
    <name type="scientific">Kribbella sancticallisti</name>
    <dbReference type="NCBI Taxonomy" id="460087"/>
    <lineage>
        <taxon>Bacteria</taxon>
        <taxon>Bacillati</taxon>
        <taxon>Actinomycetota</taxon>
        <taxon>Actinomycetes</taxon>
        <taxon>Propionibacteriales</taxon>
        <taxon>Kribbellaceae</taxon>
        <taxon>Kribbella</taxon>
    </lineage>
</organism>
<sequence length="107" mass="11609">MVCEAAKYVPIVLWWEAKAMSSRTVVVRVGFSTENGSGPQPDSGGRASAIVISYLFGISPRTVYTWAQYSQDSRAFDLAVDTQPMISSQLPGRGQRVIVLSTLPVLS</sequence>
<dbReference type="EMBL" id="BAAAOS010000020">
    <property type="protein sequence ID" value="GAA1581135.1"/>
    <property type="molecule type" value="Genomic_DNA"/>
</dbReference>
<name>A0ABP4PKX1_9ACTN</name>